<accession>A0A7W7Z0F1</accession>
<dbReference type="Pfam" id="PF13676">
    <property type="entry name" value="TIR_2"/>
    <property type="match status" value="1"/>
</dbReference>
<evidence type="ECO:0000313" key="2">
    <source>
        <dbReference type="EMBL" id="MBB5045700.1"/>
    </source>
</evidence>
<dbReference type="Gene3D" id="3.40.50.10140">
    <property type="entry name" value="Toll/interleukin-1 receptor homology (TIR) domain"/>
    <property type="match status" value="1"/>
</dbReference>
<name>A0A7W7Z0F1_9BRAD</name>
<evidence type="ECO:0000259" key="1">
    <source>
        <dbReference type="Pfam" id="PF13676"/>
    </source>
</evidence>
<dbReference type="AlphaFoldDB" id="A0A7W7Z0F1"/>
<protein>
    <recommendedName>
        <fullName evidence="1">TIR domain-containing protein</fullName>
    </recommendedName>
</protein>
<keyword evidence="3" id="KW-1185">Reference proteome</keyword>
<gene>
    <name evidence="2" type="ORF">HNR60_000435</name>
</gene>
<dbReference type="InterPro" id="IPR035897">
    <property type="entry name" value="Toll_tir_struct_dom_sf"/>
</dbReference>
<dbReference type="InterPro" id="IPR000157">
    <property type="entry name" value="TIR_dom"/>
</dbReference>
<dbReference type="RefSeq" id="WP_246432781.1">
    <property type="nucleotide sequence ID" value="NZ_JACHIH010000002.1"/>
</dbReference>
<reference evidence="2 3" key="1">
    <citation type="submission" date="2020-08" db="EMBL/GenBank/DDBJ databases">
        <title>Genomic Encyclopedia of Type Strains, Phase IV (KMG-IV): sequencing the most valuable type-strain genomes for metagenomic binning, comparative biology and taxonomic classification.</title>
        <authorList>
            <person name="Goeker M."/>
        </authorList>
    </citation>
    <scope>NUCLEOTIDE SEQUENCE [LARGE SCALE GENOMIC DNA]</scope>
    <source>
        <strain evidence="2 3">DSM 12706</strain>
    </source>
</reference>
<dbReference type="EMBL" id="JACHIH010000002">
    <property type="protein sequence ID" value="MBB5045700.1"/>
    <property type="molecule type" value="Genomic_DNA"/>
</dbReference>
<feature type="domain" description="TIR" evidence="1">
    <location>
        <begin position="24"/>
        <end position="112"/>
    </location>
</feature>
<evidence type="ECO:0000313" key="3">
    <source>
        <dbReference type="Proteomes" id="UP000542353"/>
    </source>
</evidence>
<organism evidence="2 3">
    <name type="scientific">Rhodopseudomonas rhenobacensis</name>
    <dbReference type="NCBI Taxonomy" id="87461"/>
    <lineage>
        <taxon>Bacteria</taxon>
        <taxon>Pseudomonadati</taxon>
        <taxon>Pseudomonadota</taxon>
        <taxon>Alphaproteobacteria</taxon>
        <taxon>Hyphomicrobiales</taxon>
        <taxon>Nitrobacteraceae</taxon>
        <taxon>Rhodopseudomonas</taxon>
    </lineage>
</organism>
<sequence length="156" mass="17651">MAAEDACALFGGKSRRGNAMSYHVFVSHGWHDRWIARQMARLIVERTEAQVFIDIFDIKSGDRIEQRVHAGLIGCTELVSLLTPWSVDRNWVWSEMAGAWALRKRYVGVIYGLSLEQIERDHGGLAMLSPTNVIGLNEFDTYISELAERVKEAVDV</sequence>
<proteinExistence type="predicted"/>
<dbReference type="Proteomes" id="UP000542353">
    <property type="component" value="Unassembled WGS sequence"/>
</dbReference>
<comment type="caution">
    <text evidence="2">The sequence shown here is derived from an EMBL/GenBank/DDBJ whole genome shotgun (WGS) entry which is preliminary data.</text>
</comment>
<dbReference type="SUPFAM" id="SSF52200">
    <property type="entry name" value="Toll/Interleukin receptor TIR domain"/>
    <property type="match status" value="1"/>
</dbReference>
<dbReference type="GO" id="GO:0007165">
    <property type="term" value="P:signal transduction"/>
    <property type="evidence" value="ECO:0007669"/>
    <property type="project" value="InterPro"/>
</dbReference>